<dbReference type="EMBL" id="CAXAMN010026558">
    <property type="protein sequence ID" value="CAK9103928.1"/>
    <property type="molecule type" value="Genomic_DNA"/>
</dbReference>
<evidence type="ECO:0000256" key="3">
    <source>
        <dbReference type="ARBA" id="ARBA00022840"/>
    </source>
</evidence>
<feature type="domain" description="Biotin carboxylation" evidence="7">
    <location>
        <begin position="308"/>
        <end position="574"/>
    </location>
</feature>
<dbReference type="Gene3D" id="3.30.1490.20">
    <property type="entry name" value="ATP-grasp fold, A domain"/>
    <property type="match status" value="1"/>
</dbReference>
<dbReference type="SUPFAM" id="SSF56059">
    <property type="entry name" value="Glutathione synthetase ATP-binding domain-like"/>
    <property type="match status" value="1"/>
</dbReference>
<dbReference type="InterPro" id="IPR011764">
    <property type="entry name" value="Biotin_carboxylation_dom"/>
</dbReference>
<evidence type="ECO:0000256" key="1">
    <source>
        <dbReference type="ARBA" id="ARBA00022598"/>
    </source>
</evidence>
<dbReference type="SUPFAM" id="SSF52440">
    <property type="entry name" value="PreATP-grasp domain"/>
    <property type="match status" value="1"/>
</dbReference>
<dbReference type="PROSITE" id="PS00866">
    <property type="entry name" value="CPSASE_1"/>
    <property type="match status" value="1"/>
</dbReference>
<evidence type="ECO:0000313" key="8">
    <source>
        <dbReference type="EMBL" id="CAK9103928.1"/>
    </source>
</evidence>
<dbReference type="InterPro" id="IPR011761">
    <property type="entry name" value="ATP-grasp"/>
</dbReference>
<accession>A0ABP0RWC7</accession>
<evidence type="ECO:0000313" key="9">
    <source>
        <dbReference type="Proteomes" id="UP001642484"/>
    </source>
</evidence>
<dbReference type="InterPro" id="IPR005479">
    <property type="entry name" value="CPAse_ATP-bd"/>
</dbReference>
<evidence type="ECO:0000256" key="4">
    <source>
        <dbReference type="ARBA" id="ARBA00023267"/>
    </source>
</evidence>
<dbReference type="InterPro" id="IPR049076">
    <property type="entry name" value="ACCA"/>
</dbReference>
<keyword evidence="4" id="KW-0092">Biotin</keyword>
<dbReference type="PROSITE" id="PS50979">
    <property type="entry name" value="BC"/>
    <property type="match status" value="1"/>
</dbReference>
<protein>
    <recommendedName>
        <fullName evidence="10">Acetyl-CoA carboxylase</fullName>
    </recommendedName>
</protein>
<gene>
    <name evidence="8" type="ORF">CCMP2556_LOCUS48754</name>
</gene>
<name>A0ABP0RWC7_9DINO</name>
<evidence type="ECO:0000259" key="7">
    <source>
        <dbReference type="PROSITE" id="PS50979"/>
    </source>
</evidence>
<dbReference type="Pfam" id="PF00289">
    <property type="entry name" value="Biotin_carb_N"/>
    <property type="match status" value="1"/>
</dbReference>
<dbReference type="PANTHER" id="PTHR45728:SF3">
    <property type="entry name" value="ACETYL-COA CARBOXYLASE"/>
    <property type="match status" value="1"/>
</dbReference>
<reference evidence="8 9" key="1">
    <citation type="submission" date="2024-02" db="EMBL/GenBank/DDBJ databases">
        <authorList>
            <person name="Chen Y."/>
            <person name="Shah S."/>
            <person name="Dougan E. K."/>
            <person name="Thang M."/>
            <person name="Chan C."/>
        </authorList>
    </citation>
    <scope>NUCLEOTIDE SEQUENCE [LARGE SCALE GENOMIC DNA]</scope>
</reference>
<keyword evidence="9" id="KW-1185">Reference proteome</keyword>
<dbReference type="Pfam" id="PF02786">
    <property type="entry name" value="CPSase_L_D2"/>
    <property type="match status" value="1"/>
</dbReference>
<dbReference type="Gene3D" id="3.90.1770.10">
    <property type="entry name" value="PreATP-grasp domain"/>
    <property type="match status" value="1"/>
</dbReference>
<keyword evidence="1" id="KW-0436">Ligase</keyword>
<dbReference type="PROSITE" id="PS50975">
    <property type="entry name" value="ATP_GRASP"/>
    <property type="match status" value="1"/>
</dbReference>
<dbReference type="InterPro" id="IPR016185">
    <property type="entry name" value="PreATP-grasp_dom_sf"/>
</dbReference>
<dbReference type="InterPro" id="IPR013815">
    <property type="entry name" value="ATP_grasp_subdomain_1"/>
</dbReference>
<evidence type="ECO:0008006" key="10">
    <source>
        <dbReference type="Google" id="ProtNLM"/>
    </source>
</evidence>
<proteinExistence type="predicted"/>
<dbReference type="PANTHER" id="PTHR45728">
    <property type="entry name" value="ACETYL-COA CARBOXYLASE, ISOFORM A"/>
    <property type="match status" value="1"/>
</dbReference>
<keyword evidence="3 5" id="KW-0067">ATP-binding</keyword>
<evidence type="ECO:0000256" key="5">
    <source>
        <dbReference type="PROSITE-ProRule" id="PRU00409"/>
    </source>
</evidence>
<dbReference type="Proteomes" id="UP001642484">
    <property type="component" value="Unassembled WGS sequence"/>
</dbReference>
<evidence type="ECO:0000256" key="2">
    <source>
        <dbReference type="ARBA" id="ARBA00022741"/>
    </source>
</evidence>
<dbReference type="InterPro" id="IPR005481">
    <property type="entry name" value="BC-like_N"/>
</dbReference>
<comment type="caution">
    <text evidence="8">The sequence shown here is derived from an EMBL/GenBank/DDBJ whole genome shotgun (WGS) entry which is preliminary data.</text>
</comment>
<feature type="domain" description="ATP-grasp" evidence="6">
    <location>
        <begin position="460"/>
        <end position="552"/>
    </location>
</feature>
<evidence type="ECO:0000259" key="6">
    <source>
        <dbReference type="PROSITE" id="PS50975"/>
    </source>
</evidence>
<sequence length="574" mass="62250">MIGAKLLKLVWSAYFDDFLSLTTPALSRHTDICISVMFQLLGWETSVEKLVPFNTCCKVLGVQLDLGQSVFGKALVSNTKDRSAELTDEIDSILACGRLKRHDGERLRGRLQFASGQLFGRKFRLLLSVLNRHVSRGWTQISDDLRQALVSIRSRLVSGLSRVIDSRYSDFVHIYVDASFCPGGYSGVGGVLYDSSGDAQNFFSFRVPDEWLASMSSEGAKVVIQELEGFAALLALREWRMRRLQYGTSEYQVNLIQVTGDLEGAVMSSAAYPQLLAEVSHGTTKYGSQIPGADPLKSYVNACGGKQAVRRILVASNGMAAAKVMMSMRQWAHMEANLGSSGILEFVAMATKDDLDANAEFIRLADKHVEVPPGKNVNNYANVDLICKIAQAQKVDAVWPGWGHASENPKLPAKLKDLGIHFIGPTSPVMSVLGDKIAAGILAQTAGVPSIPWSGDGLTAELTAEGTIPEETFKKACLTSVQQAVACAERIGFPVMLKASEGGGGKGIRMSQDKEELEQHFVQVRSEVPGSPVFMMQLCTGARHIEVQIVGDQPPGSIGNWSDLLVDPERGLGP</sequence>
<dbReference type="Gene3D" id="3.40.50.20">
    <property type="match status" value="1"/>
</dbReference>
<organism evidence="8 9">
    <name type="scientific">Durusdinium trenchii</name>
    <dbReference type="NCBI Taxonomy" id="1381693"/>
    <lineage>
        <taxon>Eukaryota</taxon>
        <taxon>Sar</taxon>
        <taxon>Alveolata</taxon>
        <taxon>Dinophyceae</taxon>
        <taxon>Suessiales</taxon>
        <taxon>Symbiodiniaceae</taxon>
        <taxon>Durusdinium</taxon>
    </lineage>
</organism>
<keyword evidence="2 5" id="KW-0547">Nucleotide-binding</keyword>